<dbReference type="InterPro" id="IPR036188">
    <property type="entry name" value="FAD/NAD-bd_sf"/>
</dbReference>
<comment type="caution">
    <text evidence="3">The sequence shown here is derived from an EMBL/GenBank/DDBJ whole genome shotgun (WGS) entry which is preliminary data.</text>
</comment>
<dbReference type="GO" id="GO:0016491">
    <property type="term" value="F:oxidoreductase activity"/>
    <property type="evidence" value="ECO:0007669"/>
    <property type="project" value="UniProtKB-KW"/>
</dbReference>
<organism evidence="3 4">
    <name type="scientific">Legionella quinlivanii</name>
    <dbReference type="NCBI Taxonomy" id="45073"/>
    <lineage>
        <taxon>Bacteria</taxon>
        <taxon>Pseudomonadati</taxon>
        <taxon>Pseudomonadota</taxon>
        <taxon>Gammaproteobacteria</taxon>
        <taxon>Legionellales</taxon>
        <taxon>Legionellaceae</taxon>
        <taxon>Legionella</taxon>
    </lineage>
</organism>
<evidence type="ECO:0000313" key="4">
    <source>
        <dbReference type="Proteomes" id="UP000249458"/>
    </source>
</evidence>
<name>A0A364LFN8_9GAMM</name>
<dbReference type="SUPFAM" id="SSF51905">
    <property type="entry name" value="FAD/NAD(P)-binding domain"/>
    <property type="match status" value="1"/>
</dbReference>
<dbReference type="EMBL" id="MVJN01000016">
    <property type="protein sequence ID" value="RAP34550.1"/>
    <property type="molecule type" value="Genomic_DNA"/>
</dbReference>
<proteinExistence type="predicted"/>
<dbReference type="InterPro" id="IPR006076">
    <property type="entry name" value="FAD-dep_OxRdtase"/>
</dbReference>
<reference evidence="3 4" key="1">
    <citation type="submission" date="2017-02" db="EMBL/GenBank/DDBJ databases">
        <title>Legionella quilivanii strain from human: case report and whole genome sequencing analysis.</title>
        <authorList>
            <person name="Lalancette C."/>
            <person name="Leduc J.-M."/>
            <person name="Levesque S."/>
            <person name="Fournier E."/>
            <person name="Saoud J."/>
            <person name="Faucher S.P."/>
            <person name="Bernard K."/>
            <person name="Martineau C."/>
            <person name="Longtin J."/>
        </authorList>
    </citation>
    <scope>NUCLEOTIDE SEQUENCE [LARGE SCALE GENOMIC DNA]</scope>
    <source>
        <strain evidence="3 4">ID143958</strain>
    </source>
</reference>
<dbReference type="Proteomes" id="UP000249458">
    <property type="component" value="Unassembled WGS sequence"/>
</dbReference>
<protein>
    <recommendedName>
        <fullName evidence="2">FAD dependent oxidoreductase domain-containing protein</fullName>
    </recommendedName>
</protein>
<evidence type="ECO:0000259" key="2">
    <source>
        <dbReference type="Pfam" id="PF01266"/>
    </source>
</evidence>
<dbReference type="Pfam" id="PF01266">
    <property type="entry name" value="DAO"/>
    <property type="match status" value="1"/>
</dbReference>
<dbReference type="AlphaFoldDB" id="A0A364LFN8"/>
<dbReference type="Gene3D" id="3.30.9.10">
    <property type="entry name" value="D-Amino Acid Oxidase, subunit A, domain 2"/>
    <property type="match status" value="1"/>
</dbReference>
<sequence>MEIAIIGAGWYGCHLALALAKAGYKVTLIDKNKDIFQGISGQFGIRLHCGSHYPRSPETRESCRRGFEKFMTTYPDLVVDHEYSIYAVGNNDSMGKPSHVTTSEFKSVCDEFQKDTAVSPSEWDFENVFSAHNIKEPSILIGEPLRNYFRKALDQAGIKLQLDTEISALQPGEHGASINMNGQSVPFDKVINASSFQSFQPKEALPFPFEIAYQPCLGLIYEDSDPGQKPLSVIMMDGLFPCLMPLVDSKPFNHRYLLTHGQYTIMESCSTTEEAYKILNQIDEEYIKTEIKPRCEAEMNRFWPDFGERFQFRAWQGNVLAKFRTQTEFRSAVTFEKDNVISIVPGKVSNIFDVENDTLALLKNVNLQIHNGFRYPSDGILAHGLGEILTKPSDIRATTNLHTFHEIKNSQTNVNAPPSFS</sequence>
<gene>
    <name evidence="3" type="ORF">B1207_15635</name>
</gene>
<dbReference type="Gene3D" id="3.50.50.60">
    <property type="entry name" value="FAD/NAD(P)-binding domain"/>
    <property type="match status" value="1"/>
</dbReference>
<dbReference type="RefSeq" id="WP_112220811.1">
    <property type="nucleotide sequence ID" value="NZ_MVJN01000016.1"/>
</dbReference>
<keyword evidence="1" id="KW-0560">Oxidoreductase</keyword>
<feature type="domain" description="FAD dependent oxidoreductase" evidence="2">
    <location>
        <begin position="3"/>
        <end position="67"/>
    </location>
</feature>
<evidence type="ECO:0000256" key="1">
    <source>
        <dbReference type="ARBA" id="ARBA00023002"/>
    </source>
</evidence>
<evidence type="ECO:0000313" key="3">
    <source>
        <dbReference type="EMBL" id="RAP34550.1"/>
    </source>
</evidence>
<accession>A0A364LFN8</accession>